<evidence type="ECO:0000256" key="4">
    <source>
        <dbReference type="ARBA" id="ARBA00022692"/>
    </source>
</evidence>
<keyword evidence="2" id="KW-0673">Quorum sensing</keyword>
<organism evidence="9 10">
    <name type="scientific">Mediterraneibacter gnavus</name>
    <name type="common">Ruminococcus gnavus</name>
    <dbReference type="NCBI Taxonomy" id="33038"/>
    <lineage>
        <taxon>Bacteria</taxon>
        <taxon>Bacillati</taxon>
        <taxon>Bacillota</taxon>
        <taxon>Clostridia</taxon>
        <taxon>Lachnospirales</taxon>
        <taxon>Lachnospiraceae</taxon>
        <taxon>Mediterraneibacter</taxon>
    </lineage>
</organism>
<gene>
    <name evidence="9" type="ORF">LIQ10_07920</name>
</gene>
<feature type="transmembrane region" description="Helical" evidence="8">
    <location>
        <begin position="73"/>
        <end position="95"/>
    </location>
</feature>
<keyword evidence="6 8" id="KW-1133">Transmembrane helix</keyword>
<reference evidence="9" key="1">
    <citation type="submission" date="2021-10" db="EMBL/GenBank/DDBJ databases">
        <title>Collection of gut derived symbiotic bacterial strains cultured from healthy donors.</title>
        <authorList>
            <person name="Lin H."/>
            <person name="Littmann E."/>
            <person name="Claire K."/>
            <person name="Pamer E."/>
        </authorList>
    </citation>
    <scope>NUCLEOTIDE SEQUENCE</scope>
    <source>
        <strain evidence="9">MSK.23.4</strain>
    </source>
</reference>
<feature type="transmembrane region" description="Helical" evidence="8">
    <location>
        <begin position="164"/>
        <end position="182"/>
    </location>
</feature>
<dbReference type="GO" id="GO:0009372">
    <property type="term" value="P:quorum sensing"/>
    <property type="evidence" value="ECO:0007669"/>
    <property type="project" value="UniProtKB-KW"/>
</dbReference>
<evidence type="ECO:0000256" key="3">
    <source>
        <dbReference type="ARBA" id="ARBA00022670"/>
    </source>
</evidence>
<dbReference type="EMBL" id="JAJBNC010000011">
    <property type="protein sequence ID" value="MCB5493666.1"/>
    <property type="molecule type" value="Genomic_DNA"/>
</dbReference>
<accession>A0AAJ1AYW9</accession>
<keyword evidence="1" id="KW-1003">Cell membrane</keyword>
<proteinExistence type="predicted"/>
<dbReference type="SMART" id="SM00793">
    <property type="entry name" value="AgrB"/>
    <property type="match status" value="1"/>
</dbReference>
<feature type="transmembrane region" description="Helical" evidence="8">
    <location>
        <begin position="30"/>
        <end position="52"/>
    </location>
</feature>
<feature type="transmembrane region" description="Helical" evidence="8">
    <location>
        <begin position="140"/>
        <end position="158"/>
    </location>
</feature>
<evidence type="ECO:0000256" key="5">
    <source>
        <dbReference type="ARBA" id="ARBA00022801"/>
    </source>
</evidence>
<keyword evidence="5" id="KW-0378">Hydrolase</keyword>
<sequence length="197" mass="22657">MKRISKKLADYILEAGVIAPETYEIYQYGFQIGLEMFICFFMSMLFAIYLRMIPEFFISIVIFMALRTYAGGIHLNGFFSCFFCSVVIQTSILIVSKEIKIDGILAVSIIFLCVSIIMRKAPIENKNHILEDCEKIYYKACTKKIMIIISVISMILLVFRENNYLVVIMLTLNVIAFSLYAGEIKNKIESPKHHIDT</sequence>
<dbReference type="GO" id="GO:0008233">
    <property type="term" value="F:peptidase activity"/>
    <property type="evidence" value="ECO:0007669"/>
    <property type="project" value="UniProtKB-KW"/>
</dbReference>
<evidence type="ECO:0000256" key="2">
    <source>
        <dbReference type="ARBA" id="ARBA00022654"/>
    </source>
</evidence>
<evidence type="ECO:0000256" key="6">
    <source>
        <dbReference type="ARBA" id="ARBA00022989"/>
    </source>
</evidence>
<evidence type="ECO:0000256" key="8">
    <source>
        <dbReference type="SAM" id="Phobius"/>
    </source>
</evidence>
<dbReference type="Pfam" id="PF04647">
    <property type="entry name" value="AgrB"/>
    <property type="match status" value="1"/>
</dbReference>
<dbReference type="InterPro" id="IPR006741">
    <property type="entry name" value="AgrB"/>
</dbReference>
<feature type="transmembrane region" description="Helical" evidence="8">
    <location>
        <begin position="101"/>
        <end position="119"/>
    </location>
</feature>
<dbReference type="Proteomes" id="UP001297422">
    <property type="component" value="Unassembled WGS sequence"/>
</dbReference>
<evidence type="ECO:0000313" key="10">
    <source>
        <dbReference type="Proteomes" id="UP001297422"/>
    </source>
</evidence>
<evidence type="ECO:0000313" key="9">
    <source>
        <dbReference type="EMBL" id="MCB5493666.1"/>
    </source>
</evidence>
<dbReference type="GO" id="GO:0016020">
    <property type="term" value="C:membrane"/>
    <property type="evidence" value="ECO:0007669"/>
    <property type="project" value="InterPro"/>
</dbReference>
<dbReference type="RefSeq" id="WP_173879224.1">
    <property type="nucleotide sequence ID" value="NZ_JAAIMT010000019.1"/>
</dbReference>
<evidence type="ECO:0000256" key="1">
    <source>
        <dbReference type="ARBA" id="ARBA00022475"/>
    </source>
</evidence>
<keyword evidence="7 8" id="KW-0472">Membrane</keyword>
<dbReference type="GO" id="GO:0006508">
    <property type="term" value="P:proteolysis"/>
    <property type="evidence" value="ECO:0007669"/>
    <property type="project" value="UniProtKB-KW"/>
</dbReference>
<evidence type="ECO:0000256" key="7">
    <source>
        <dbReference type="ARBA" id="ARBA00023136"/>
    </source>
</evidence>
<dbReference type="AlphaFoldDB" id="A0AAJ1AYW9"/>
<comment type="caution">
    <text evidence="9">The sequence shown here is derived from an EMBL/GenBank/DDBJ whole genome shotgun (WGS) entry which is preliminary data.</text>
</comment>
<keyword evidence="3" id="KW-0645">Protease</keyword>
<name>A0AAJ1AYW9_MEDGN</name>
<keyword evidence="4 8" id="KW-0812">Transmembrane</keyword>
<protein>
    <submittedName>
        <fullName evidence="9">Accessory gene regulator B family protein</fullName>
    </submittedName>
</protein>